<gene>
    <name evidence="3" type="ORF">I0Q91_05815</name>
</gene>
<dbReference type="InterPro" id="IPR033470">
    <property type="entry name" value="FakA-like_C"/>
</dbReference>
<protein>
    <submittedName>
        <fullName evidence="3">DegV family EDD domain-containing protein</fullName>
    </submittedName>
</protein>
<dbReference type="PROSITE" id="PS51482">
    <property type="entry name" value="DEGV"/>
    <property type="match status" value="1"/>
</dbReference>
<evidence type="ECO:0000259" key="2">
    <source>
        <dbReference type="PROSITE" id="PS51480"/>
    </source>
</evidence>
<dbReference type="InterPro" id="IPR048394">
    <property type="entry name" value="FakA-like_M"/>
</dbReference>
<dbReference type="Gene3D" id="3.30.1180.10">
    <property type="match status" value="1"/>
</dbReference>
<dbReference type="GO" id="GO:0004371">
    <property type="term" value="F:glycerone kinase activity"/>
    <property type="evidence" value="ECO:0007669"/>
    <property type="project" value="InterPro"/>
</dbReference>
<dbReference type="SMART" id="SM01120">
    <property type="entry name" value="Dak2"/>
    <property type="match status" value="1"/>
</dbReference>
<dbReference type="SUPFAM" id="SSF101473">
    <property type="entry name" value="DhaL-like"/>
    <property type="match status" value="1"/>
</dbReference>
<keyword evidence="4" id="KW-1185">Reference proteome</keyword>
<dbReference type="RefSeq" id="WP_270453489.1">
    <property type="nucleotide sequence ID" value="NZ_JADPIE010000003.1"/>
</dbReference>
<evidence type="ECO:0000256" key="1">
    <source>
        <dbReference type="ARBA" id="ARBA00023121"/>
    </source>
</evidence>
<dbReference type="GO" id="GO:0006071">
    <property type="term" value="P:glycerol metabolic process"/>
    <property type="evidence" value="ECO:0007669"/>
    <property type="project" value="InterPro"/>
</dbReference>
<dbReference type="Pfam" id="PF21645">
    <property type="entry name" value="FakA-like_M"/>
    <property type="match status" value="1"/>
</dbReference>
<dbReference type="PROSITE" id="PS51480">
    <property type="entry name" value="DHAL"/>
    <property type="match status" value="1"/>
</dbReference>
<dbReference type="GO" id="GO:0008289">
    <property type="term" value="F:lipid binding"/>
    <property type="evidence" value="ECO:0007669"/>
    <property type="project" value="UniProtKB-KW"/>
</dbReference>
<dbReference type="PANTHER" id="PTHR33434">
    <property type="entry name" value="DEGV DOMAIN-CONTAINING PROTEIN DR_1986-RELATED"/>
    <property type="match status" value="1"/>
</dbReference>
<comment type="caution">
    <text evidence="3">The sequence shown here is derived from an EMBL/GenBank/DDBJ whole genome shotgun (WGS) entry which is preliminary data.</text>
</comment>
<dbReference type="Pfam" id="PF02734">
    <property type="entry name" value="Dak2"/>
    <property type="match status" value="1"/>
</dbReference>
<dbReference type="EMBL" id="JADPIE010000003">
    <property type="protein sequence ID" value="MBF8436585.1"/>
    <property type="molecule type" value="Genomic_DNA"/>
</dbReference>
<reference evidence="3" key="1">
    <citation type="submission" date="2020-11" db="EMBL/GenBank/DDBJ databases">
        <title>Halonatronomonas betainensis gen. nov., sp. nov. a novel haloalkaliphilic representative of the family Halanaerobiacae capable of betaine degradation.</title>
        <authorList>
            <person name="Boltyanskaya Y."/>
            <person name="Kevbrin V."/>
            <person name="Detkova E."/>
            <person name="Grouzdev D.S."/>
            <person name="Koziaeva V."/>
            <person name="Zhilina T."/>
        </authorList>
    </citation>
    <scope>NUCLEOTIDE SEQUENCE</scope>
    <source>
        <strain evidence="3">Z-7014</strain>
    </source>
</reference>
<accession>A0A931F665</accession>
<dbReference type="Proteomes" id="UP000621436">
    <property type="component" value="Unassembled WGS sequence"/>
</dbReference>
<dbReference type="SMART" id="SM01121">
    <property type="entry name" value="Dak1_2"/>
    <property type="match status" value="1"/>
</dbReference>
<sequence>MKIKELDGKAFFKAFEHGAKLVEKNKKHLNDINFFPVPDSDTGNNMSITLTSVAIKVEPDNSIYNTIEAISDYSIQSARGNSGLILAQFFSGLYKKMVNKATLNTREFARNVKKTIPYLYDNVDDPHEGTMITVIKDWGEKLPDLAENIDDFVLLFEKSLDVAKESLEETKHILEVHKKNNSVDAGAQGFIYFLEGIIYYWKNPDVTDDGAITEDELNEDDIASIDNNLDNMNEEDLNYRYCTEILLQTDLKNSVIKSELKAEGDSLIVASSKNNTRVHIHTNDPAKVAYILHDKGKIVEQKVDDMKFQVNINNGPKRDIALITDSIADIPQELIDKYEIHMIPLNMIIDGVSFLDRQTINLDYFFEYLEKADEFPSSSLPTADFIYNYMMKIKDRYNSMLVISVAEELSGTGKAFKQAITKLQSEVDLPVSYIDSRLNSGAQGLLVLKAAEEIEKGKSLDEIEKIIKEYRGKAKIYVNVNTFDYMVKGGRVSPMKGFVANLLNFKPIVSLDETGKGTIKGKSLTRKGVSKKIEDIVVNINNEEPIEKYCIIHSKADELAAEWKEEITELLGFGPEYIMNISSVTALNAGPGSVALSLISK</sequence>
<name>A0A931F665_9FIRM</name>
<evidence type="ECO:0000313" key="3">
    <source>
        <dbReference type="EMBL" id="MBF8436585.1"/>
    </source>
</evidence>
<dbReference type="SUPFAM" id="SSF82549">
    <property type="entry name" value="DAK1/DegV-like"/>
    <property type="match status" value="1"/>
</dbReference>
<evidence type="ECO:0000313" key="4">
    <source>
        <dbReference type="Proteomes" id="UP000621436"/>
    </source>
</evidence>
<proteinExistence type="predicted"/>
<dbReference type="Gene3D" id="3.40.50.10170">
    <property type="match status" value="1"/>
</dbReference>
<dbReference type="Gene3D" id="1.25.40.340">
    <property type="match status" value="1"/>
</dbReference>
<dbReference type="PANTHER" id="PTHR33434:SF2">
    <property type="entry name" value="FATTY ACID-BINDING PROTEIN TM_1468"/>
    <property type="match status" value="1"/>
</dbReference>
<organism evidence="3 4">
    <name type="scientific">Halonatronomonas betaini</name>
    <dbReference type="NCBI Taxonomy" id="2778430"/>
    <lineage>
        <taxon>Bacteria</taxon>
        <taxon>Bacillati</taxon>
        <taxon>Bacillota</taxon>
        <taxon>Clostridia</taxon>
        <taxon>Halanaerobiales</taxon>
        <taxon>Halarsenatibacteraceae</taxon>
        <taxon>Halonatronomonas</taxon>
    </lineage>
</organism>
<keyword evidence="1" id="KW-0446">Lipid-binding</keyword>
<dbReference type="InterPro" id="IPR050270">
    <property type="entry name" value="DegV_domain_contain"/>
</dbReference>
<dbReference type="InterPro" id="IPR043168">
    <property type="entry name" value="DegV_C"/>
</dbReference>
<feature type="domain" description="DhaL" evidence="2">
    <location>
        <begin position="9"/>
        <end position="199"/>
    </location>
</feature>
<dbReference type="InterPro" id="IPR036117">
    <property type="entry name" value="DhaL_dom_sf"/>
</dbReference>
<dbReference type="InterPro" id="IPR004007">
    <property type="entry name" value="DhaL_dom"/>
</dbReference>
<dbReference type="InterPro" id="IPR003797">
    <property type="entry name" value="DegV"/>
</dbReference>
<dbReference type="NCBIfam" id="TIGR00762">
    <property type="entry name" value="DegV"/>
    <property type="match status" value="1"/>
</dbReference>
<dbReference type="Pfam" id="PF02645">
    <property type="entry name" value="DegV"/>
    <property type="match status" value="1"/>
</dbReference>
<dbReference type="AlphaFoldDB" id="A0A931F665"/>